<feature type="domain" description="Spermatogenesis-associated protein 20-like TRX" evidence="1">
    <location>
        <begin position="133"/>
        <end position="293"/>
    </location>
</feature>
<dbReference type="Pfam" id="PF03190">
    <property type="entry name" value="Thioredox_DsbH"/>
    <property type="match status" value="1"/>
</dbReference>
<dbReference type="PIRSF" id="PIRSF006402">
    <property type="entry name" value="UCP006402_thioredoxin"/>
    <property type="match status" value="1"/>
</dbReference>
<accession>A0A1X0YCM1</accession>
<gene>
    <name evidence="2" type="ORF">B5V00_02080</name>
</gene>
<evidence type="ECO:0000313" key="2">
    <source>
        <dbReference type="EMBL" id="ORJ62867.1"/>
    </source>
</evidence>
<dbReference type="Proteomes" id="UP000193136">
    <property type="component" value="Unassembled WGS sequence"/>
</dbReference>
<dbReference type="InterPro" id="IPR036249">
    <property type="entry name" value="Thioredoxin-like_sf"/>
</dbReference>
<organism evidence="2 3">
    <name type="scientific">Geothermobacter hydrogeniphilus</name>
    <dbReference type="NCBI Taxonomy" id="1969733"/>
    <lineage>
        <taxon>Bacteria</taxon>
        <taxon>Pseudomonadati</taxon>
        <taxon>Thermodesulfobacteriota</taxon>
        <taxon>Desulfuromonadia</taxon>
        <taxon>Desulfuromonadales</taxon>
        <taxon>Geothermobacteraceae</taxon>
        <taxon>Geothermobacter</taxon>
    </lineage>
</organism>
<dbReference type="SUPFAM" id="SSF48208">
    <property type="entry name" value="Six-hairpin glycosidases"/>
    <property type="match status" value="1"/>
</dbReference>
<dbReference type="InterPro" id="IPR008928">
    <property type="entry name" value="6-hairpin_glycosidase_sf"/>
</dbReference>
<dbReference type="GO" id="GO:0005975">
    <property type="term" value="P:carbohydrate metabolic process"/>
    <property type="evidence" value="ECO:0007669"/>
    <property type="project" value="InterPro"/>
</dbReference>
<dbReference type="InterPro" id="IPR024705">
    <property type="entry name" value="Ssp411"/>
</dbReference>
<evidence type="ECO:0000313" key="3">
    <source>
        <dbReference type="Proteomes" id="UP000193136"/>
    </source>
</evidence>
<dbReference type="CDD" id="cd02955">
    <property type="entry name" value="SSP411"/>
    <property type="match status" value="1"/>
</dbReference>
<dbReference type="EMBL" id="NAAD01000002">
    <property type="protein sequence ID" value="ORJ62867.1"/>
    <property type="molecule type" value="Genomic_DNA"/>
</dbReference>
<dbReference type="AlphaFoldDB" id="A0A1X0YCM1"/>
<name>A0A1X0YCM1_9BACT</name>
<reference evidence="2 3" key="1">
    <citation type="submission" date="2017-03" db="EMBL/GenBank/DDBJ databases">
        <title>Genome sequence of Geothermobacter sp. EPR-M, Deep-Sea Iron Reducer.</title>
        <authorList>
            <person name="Tully B."/>
            <person name="Savalia P."/>
            <person name="Abuyen K."/>
            <person name="Baughan C."/>
            <person name="Romero E."/>
            <person name="Ronkowski C."/>
            <person name="Torres B."/>
            <person name="Tremblay J."/>
            <person name="Trujillo A."/>
            <person name="Tyler M."/>
            <person name="Perez-Rodriguez I."/>
            <person name="Amend J."/>
        </authorList>
    </citation>
    <scope>NUCLEOTIDE SEQUENCE [LARGE SCALE GENOMIC DNA]</scope>
    <source>
        <strain evidence="2 3">EPR-M</strain>
    </source>
</reference>
<protein>
    <recommendedName>
        <fullName evidence="1">Spermatogenesis-associated protein 20-like TRX domain-containing protein</fullName>
    </recommendedName>
</protein>
<dbReference type="PANTHER" id="PTHR42899">
    <property type="entry name" value="SPERMATOGENESIS-ASSOCIATED PROTEIN 20"/>
    <property type="match status" value="1"/>
</dbReference>
<evidence type="ECO:0000259" key="1">
    <source>
        <dbReference type="Pfam" id="PF03190"/>
    </source>
</evidence>
<dbReference type="SUPFAM" id="SSF52833">
    <property type="entry name" value="Thioredoxin-like"/>
    <property type="match status" value="1"/>
</dbReference>
<comment type="caution">
    <text evidence="2">The sequence shown here is derived from an EMBL/GenBank/DDBJ whole genome shotgun (WGS) entry which is preliminary data.</text>
</comment>
<proteinExistence type="predicted"/>
<dbReference type="InterPro" id="IPR004879">
    <property type="entry name" value="Ssp411-like_TRX"/>
</dbReference>
<dbReference type="STRING" id="1969733.B5V00_02080"/>
<keyword evidence="3" id="KW-1185">Reference proteome</keyword>
<dbReference type="Gene3D" id="3.40.30.10">
    <property type="entry name" value="Glutaredoxin"/>
    <property type="match status" value="1"/>
</dbReference>
<dbReference type="PANTHER" id="PTHR42899:SF1">
    <property type="entry name" value="SPERMATOGENESIS-ASSOCIATED PROTEIN 20"/>
    <property type="match status" value="1"/>
</dbReference>
<sequence length="815" mass="90879">MSISVLIGMTPCTPPLRARGLFLSAPSRPMLSQPLYCAVAKASCLIQRTAFRQQNRLHPPQVSVNVGINRTFGPKPKDICPVIPLLHGAFFIPVSRHTPRSAATMAVMTPTDLKQLSALDRASLPENGGPDFNRLIFEQSPYLLQHADNPVDWYPWGDAAFEQARQRDRPVLLSIGYSTCHWCHVMAHESFASDRIAAVLNAHFIAVKVDREERPDIDATYMAVCQLMTGGGGWPLTLLLTPDRKPFYAATYLPPTTRGNQPGLLDLLDKVRDMWTADRDRLLQSATQVVAALRHVETSQVSPGSPKEHLLQKALEQYRRDYDQRFAGFGSAPKFPAPHNLELLLRLARRDPSGEARQMALNTLAAIRRGGIYDQLGFGLHRYSVDSRWLVPHFEKMLYDQALLMLATTRAAQDTGEPLYSAMACETGSYLLHDLQHPEGGFYAGEDADSEGAEGTFYLWDDEEIQRLFPEGDAELARRAFGVTPAGNFEGRTILTFRTELRQSNTDRRDVETVLDTKLDRIRETLLAARNRRPRPHRDEKLLTGWNGLALGALARTGSLFDRQELLQAAVRAAGFILTRLRREDGRLLRRYCHNEAAIPGFLEDYAGLGFGLLELFLADFNPRWLEESSRLAEQMLDLFGDGRGGLYDTGKDAETVLIRGRNLQDGALPSGISVATDLLLQLGRLTGLKHFTRTGETLLANHLGQVERYPRAYAWLLGALDSHLDPGPTLVIVPGCNEKAEDWLAIAREMGPSDLLLLVGTPDLQPFDLPLLRDRPACNGQTTAYLCTRTACLPPITDSLILQERLQEIRDLAE</sequence>